<dbReference type="GO" id="GO:0009380">
    <property type="term" value="C:excinuclease repair complex"/>
    <property type="evidence" value="ECO:0007669"/>
    <property type="project" value="InterPro"/>
</dbReference>
<evidence type="ECO:0000313" key="17">
    <source>
        <dbReference type="EMBL" id="OGG37272.1"/>
    </source>
</evidence>
<evidence type="ECO:0000256" key="12">
    <source>
        <dbReference type="RuleBase" id="RU003587"/>
    </source>
</evidence>
<comment type="subunit">
    <text evidence="10 12">Forms a heterotetramer with UvrA during the search for lesions. Interacts with UvrC in an incision complex.</text>
</comment>
<dbReference type="InterPro" id="IPR036876">
    <property type="entry name" value="UVR_dom_sf"/>
</dbReference>
<evidence type="ECO:0000256" key="9">
    <source>
        <dbReference type="ARBA" id="ARBA00023204"/>
    </source>
</evidence>
<evidence type="ECO:0000259" key="14">
    <source>
        <dbReference type="PROSITE" id="PS50151"/>
    </source>
</evidence>
<dbReference type="GO" id="GO:0005737">
    <property type="term" value="C:cytoplasm"/>
    <property type="evidence" value="ECO:0007669"/>
    <property type="project" value="UniProtKB-SubCell"/>
</dbReference>
<dbReference type="PROSITE" id="PS50151">
    <property type="entry name" value="UVR"/>
    <property type="match status" value="1"/>
</dbReference>
<keyword evidence="3" id="KW-0963">Cytoplasm</keyword>
<sequence>MKQGVFTLVSKHKPAGDQPAAIRALVSGLQKGYADQTLLGVTGSGKTFTIAHVIQAMQKPTLVIAHNKTLAAQLCNEFRMFFPHNAVHYFVSYYDYYQPEAYIPATDTYIGKEAMINDEIDRLRHAATTAVLTRPDTIIVASVSSLYGLGDPETYRAHLMRLSVGDPVERGAFARELVRIQFKRTSADLTRGSFRLRGDLWELMPAERQVIYQIEVESGHIARIWEVDPVKGFERGVTPDMGGVYIAPARHFITEAPRREAAAKAIKEELTLRLAQFEKEGKYLEAERLERRTLADLTMMREVGYCSGIENYSRHLSGRNPGEPPATLLDYFHASPAGGSAGFLTVIDESHVTVPQLAGMYAGDRSRKQTLIEHGFRLPSAADNRPLTFDEFNARVYERIYTSATPAAYEKERSEQIVEQIIRPTGLVDPALTVLPARGQVQDLIPRIRERAARNERVLVTTLTKRMAEDLSDYLQSVGKETLRQAQGASKPRFKEFKVAYLHSDVKTLDRIRTLTKLRRGEYDVLVGVNLLREGLDLPEVSLVAILDADKEGFLRSETSLIQVMGRAARNVNGEVVMYADIMTGSMKRAISETGRRRIRQLAYNKEHGITPRTIEKEISDIVPAAETLATESLPLPKTKKALKELLAQKEVEMREAAERLDFELAAVLRDEIKELQR</sequence>
<name>A0A1F6BKH3_9BACT</name>
<organism evidence="17 18">
    <name type="scientific">Candidatus Jorgensenbacteria bacterium GWA1_54_12</name>
    <dbReference type="NCBI Taxonomy" id="1798468"/>
    <lineage>
        <taxon>Bacteria</taxon>
        <taxon>Candidatus Joergenseniibacteriota</taxon>
    </lineage>
</organism>
<feature type="domain" description="Helicase ATP-binding" evidence="15">
    <location>
        <begin position="27"/>
        <end position="184"/>
    </location>
</feature>
<dbReference type="Pfam" id="PF12344">
    <property type="entry name" value="UvrB"/>
    <property type="match status" value="1"/>
</dbReference>
<accession>A0A1F6BKH3</accession>
<evidence type="ECO:0000256" key="5">
    <source>
        <dbReference type="ARBA" id="ARBA00022763"/>
    </source>
</evidence>
<dbReference type="STRING" id="1798468.A2110_01380"/>
<dbReference type="InterPro" id="IPR001943">
    <property type="entry name" value="UVR_dom"/>
</dbReference>
<dbReference type="Proteomes" id="UP000176273">
    <property type="component" value="Unassembled WGS sequence"/>
</dbReference>
<evidence type="ECO:0000256" key="8">
    <source>
        <dbReference type="ARBA" id="ARBA00022881"/>
    </source>
</evidence>
<evidence type="ECO:0000313" key="18">
    <source>
        <dbReference type="Proteomes" id="UP000176273"/>
    </source>
</evidence>
<dbReference type="CDD" id="cd17916">
    <property type="entry name" value="DEXHc_UvrB"/>
    <property type="match status" value="1"/>
</dbReference>
<evidence type="ECO:0000256" key="11">
    <source>
        <dbReference type="ARBA" id="ARBA00029504"/>
    </source>
</evidence>
<dbReference type="PANTHER" id="PTHR24029:SF0">
    <property type="entry name" value="UVRABC SYSTEM PROTEIN B"/>
    <property type="match status" value="1"/>
</dbReference>
<dbReference type="GO" id="GO:0006289">
    <property type="term" value="P:nucleotide-excision repair"/>
    <property type="evidence" value="ECO:0007669"/>
    <property type="project" value="InterPro"/>
</dbReference>
<dbReference type="GO" id="GO:0016887">
    <property type="term" value="F:ATP hydrolysis activity"/>
    <property type="evidence" value="ECO:0007669"/>
    <property type="project" value="InterPro"/>
</dbReference>
<dbReference type="PANTHER" id="PTHR24029">
    <property type="entry name" value="UVRABC SYSTEM PROTEIN B"/>
    <property type="match status" value="1"/>
</dbReference>
<dbReference type="InterPro" id="IPR014001">
    <property type="entry name" value="Helicase_ATP-bd"/>
</dbReference>
<dbReference type="Pfam" id="PF17757">
    <property type="entry name" value="UvrB_inter"/>
    <property type="match status" value="1"/>
</dbReference>
<dbReference type="SMART" id="SM00490">
    <property type="entry name" value="HELICc"/>
    <property type="match status" value="1"/>
</dbReference>
<dbReference type="InterPro" id="IPR001650">
    <property type="entry name" value="Helicase_C-like"/>
</dbReference>
<feature type="domain" description="Helicase C-terminal" evidence="16">
    <location>
        <begin position="440"/>
        <end position="610"/>
    </location>
</feature>
<keyword evidence="6 12" id="KW-0228">DNA excision</keyword>
<comment type="similarity">
    <text evidence="2 12">Belongs to the UvrB family.</text>
</comment>
<keyword evidence="4" id="KW-0547">Nucleotide-binding</keyword>
<dbReference type="NCBIfam" id="NF003673">
    <property type="entry name" value="PRK05298.1"/>
    <property type="match status" value="1"/>
</dbReference>
<dbReference type="PROSITE" id="PS51194">
    <property type="entry name" value="HELICASE_CTER"/>
    <property type="match status" value="1"/>
</dbReference>
<dbReference type="SUPFAM" id="SSF46600">
    <property type="entry name" value="C-terminal UvrC-binding domain of UvrB"/>
    <property type="match status" value="1"/>
</dbReference>
<evidence type="ECO:0000256" key="10">
    <source>
        <dbReference type="ARBA" id="ARBA00026033"/>
    </source>
</evidence>
<dbReference type="Pfam" id="PF04851">
    <property type="entry name" value="ResIII"/>
    <property type="match status" value="1"/>
</dbReference>
<evidence type="ECO:0000256" key="3">
    <source>
        <dbReference type="ARBA" id="ARBA00022490"/>
    </source>
</evidence>
<keyword evidence="7" id="KW-0067">ATP-binding</keyword>
<dbReference type="PROSITE" id="PS51192">
    <property type="entry name" value="HELICASE_ATP_BIND_1"/>
    <property type="match status" value="1"/>
</dbReference>
<dbReference type="Gene3D" id="4.10.860.10">
    <property type="entry name" value="UVR domain"/>
    <property type="match status" value="1"/>
</dbReference>
<keyword evidence="8 12" id="KW-0267">Excision nuclease</keyword>
<evidence type="ECO:0000259" key="16">
    <source>
        <dbReference type="PROSITE" id="PS51194"/>
    </source>
</evidence>
<dbReference type="InterPro" id="IPR004807">
    <property type="entry name" value="UvrB"/>
</dbReference>
<gene>
    <name evidence="17" type="ORF">A2110_01380</name>
</gene>
<dbReference type="Gene3D" id="3.40.50.300">
    <property type="entry name" value="P-loop containing nucleotide triphosphate hydrolases"/>
    <property type="match status" value="3"/>
</dbReference>
<comment type="caution">
    <text evidence="17">The sequence shown here is derived from an EMBL/GenBank/DDBJ whole genome shotgun (WGS) entry which is preliminary data.</text>
</comment>
<evidence type="ECO:0000259" key="15">
    <source>
        <dbReference type="PROSITE" id="PS51192"/>
    </source>
</evidence>
<evidence type="ECO:0000256" key="1">
    <source>
        <dbReference type="ARBA" id="ARBA00004496"/>
    </source>
</evidence>
<dbReference type="InterPro" id="IPR041471">
    <property type="entry name" value="UvrB_inter"/>
</dbReference>
<keyword evidence="9 12" id="KW-0234">DNA repair</keyword>
<comment type="subcellular location">
    <subcellularLocation>
        <location evidence="1 12">Cytoplasm</location>
    </subcellularLocation>
</comment>
<keyword evidence="5 12" id="KW-0227">DNA damage</keyword>
<evidence type="ECO:0000256" key="4">
    <source>
        <dbReference type="ARBA" id="ARBA00022741"/>
    </source>
</evidence>
<reference evidence="17 18" key="1">
    <citation type="journal article" date="2016" name="Nat. Commun.">
        <title>Thousands of microbial genomes shed light on interconnected biogeochemical processes in an aquifer system.</title>
        <authorList>
            <person name="Anantharaman K."/>
            <person name="Brown C.T."/>
            <person name="Hug L.A."/>
            <person name="Sharon I."/>
            <person name="Castelle C.J."/>
            <person name="Probst A.J."/>
            <person name="Thomas B.C."/>
            <person name="Singh A."/>
            <person name="Wilkins M.J."/>
            <person name="Karaoz U."/>
            <person name="Brodie E.L."/>
            <person name="Williams K.H."/>
            <person name="Hubbard S.S."/>
            <person name="Banfield J.F."/>
        </authorList>
    </citation>
    <scope>NUCLEOTIDE SEQUENCE [LARGE SCALE GENOMIC DNA]</scope>
</reference>
<dbReference type="Pfam" id="PF02151">
    <property type="entry name" value="UVR"/>
    <property type="match status" value="1"/>
</dbReference>
<feature type="coiled-coil region" evidence="13">
    <location>
        <begin position="260"/>
        <end position="287"/>
    </location>
</feature>
<keyword evidence="13" id="KW-0175">Coiled coil</keyword>
<dbReference type="NCBIfam" id="TIGR00631">
    <property type="entry name" value="uvrb"/>
    <property type="match status" value="1"/>
</dbReference>
<dbReference type="Pfam" id="PF00271">
    <property type="entry name" value="Helicase_C"/>
    <property type="match status" value="1"/>
</dbReference>
<feature type="domain" description="UVR" evidence="14">
    <location>
        <begin position="644"/>
        <end position="678"/>
    </location>
</feature>
<dbReference type="InterPro" id="IPR024759">
    <property type="entry name" value="UvrB_YAD/RRR_dom"/>
</dbReference>
<dbReference type="GO" id="GO:0003677">
    <property type="term" value="F:DNA binding"/>
    <property type="evidence" value="ECO:0007669"/>
    <property type="project" value="InterPro"/>
</dbReference>
<keyword evidence="12" id="KW-0742">SOS response</keyword>
<evidence type="ECO:0000256" key="7">
    <source>
        <dbReference type="ARBA" id="ARBA00022840"/>
    </source>
</evidence>
<dbReference type="AlphaFoldDB" id="A0A1F6BKH3"/>
<dbReference type="GO" id="GO:0009432">
    <property type="term" value="P:SOS response"/>
    <property type="evidence" value="ECO:0007669"/>
    <property type="project" value="UniProtKB-KW"/>
</dbReference>
<dbReference type="CDD" id="cd18790">
    <property type="entry name" value="SF2_C_UvrB"/>
    <property type="match status" value="1"/>
</dbReference>
<dbReference type="GO" id="GO:0004518">
    <property type="term" value="F:nuclease activity"/>
    <property type="evidence" value="ECO:0007669"/>
    <property type="project" value="UniProtKB-KW"/>
</dbReference>
<evidence type="ECO:0000256" key="13">
    <source>
        <dbReference type="SAM" id="Coils"/>
    </source>
</evidence>
<evidence type="ECO:0000256" key="2">
    <source>
        <dbReference type="ARBA" id="ARBA00008533"/>
    </source>
</evidence>
<dbReference type="InterPro" id="IPR006935">
    <property type="entry name" value="Helicase/UvrB_N"/>
</dbReference>
<dbReference type="InterPro" id="IPR027417">
    <property type="entry name" value="P-loop_NTPase"/>
</dbReference>
<dbReference type="EMBL" id="MFKH01000015">
    <property type="protein sequence ID" value="OGG37272.1"/>
    <property type="molecule type" value="Genomic_DNA"/>
</dbReference>
<dbReference type="SUPFAM" id="SSF52540">
    <property type="entry name" value="P-loop containing nucleoside triphosphate hydrolases"/>
    <property type="match status" value="2"/>
</dbReference>
<evidence type="ECO:0000256" key="6">
    <source>
        <dbReference type="ARBA" id="ARBA00022769"/>
    </source>
</evidence>
<protein>
    <recommendedName>
        <fullName evidence="11 12">UvrABC system protein B</fullName>
    </recommendedName>
</protein>
<dbReference type="GO" id="GO:0005524">
    <property type="term" value="F:ATP binding"/>
    <property type="evidence" value="ECO:0007669"/>
    <property type="project" value="UniProtKB-KW"/>
</dbReference>
<proteinExistence type="inferred from homology"/>
<dbReference type="SMART" id="SM00487">
    <property type="entry name" value="DEXDc"/>
    <property type="match status" value="1"/>
</dbReference>